<proteinExistence type="predicted"/>
<dbReference type="InterPro" id="IPR000537">
    <property type="entry name" value="UbiA_prenyltransferase"/>
</dbReference>
<keyword evidence="7 9" id="KW-1133">Transmembrane helix</keyword>
<evidence type="ECO:0000256" key="5">
    <source>
        <dbReference type="ARBA" id="ARBA00022679"/>
    </source>
</evidence>
<dbReference type="CDD" id="cd13962">
    <property type="entry name" value="PT_UbiA_UBIAD1"/>
    <property type="match status" value="1"/>
</dbReference>
<feature type="transmembrane region" description="Helical" evidence="9">
    <location>
        <begin position="219"/>
        <end position="241"/>
    </location>
</feature>
<evidence type="ECO:0000313" key="11">
    <source>
        <dbReference type="Proteomes" id="UP001225378"/>
    </source>
</evidence>
<keyword evidence="3" id="KW-0474">Menaquinone biosynthesis</keyword>
<evidence type="ECO:0000256" key="6">
    <source>
        <dbReference type="ARBA" id="ARBA00022692"/>
    </source>
</evidence>
<dbReference type="KEGG" id="mech:Q9L42_004755"/>
<keyword evidence="6 9" id="KW-0812">Transmembrane</keyword>
<feature type="transmembrane region" description="Helical" evidence="9">
    <location>
        <begin position="247"/>
        <end position="264"/>
    </location>
</feature>
<dbReference type="GO" id="GO:0042371">
    <property type="term" value="P:vitamin K biosynthetic process"/>
    <property type="evidence" value="ECO:0007669"/>
    <property type="project" value="TreeGrafter"/>
</dbReference>
<feature type="transmembrane region" description="Helical" evidence="9">
    <location>
        <begin position="276"/>
        <end position="297"/>
    </location>
</feature>
<evidence type="ECO:0000256" key="4">
    <source>
        <dbReference type="ARBA" id="ARBA00022475"/>
    </source>
</evidence>
<dbReference type="PIRSF" id="PIRSF005355">
    <property type="entry name" value="UBIAD1"/>
    <property type="match status" value="1"/>
</dbReference>
<comment type="pathway">
    <text evidence="2">Quinol/quinone metabolism; menaquinone biosynthesis.</text>
</comment>
<dbReference type="AlphaFoldDB" id="A0AAU7NWS3"/>
<protein>
    <submittedName>
        <fullName evidence="10">Prenyltransferase</fullName>
    </submittedName>
</protein>
<evidence type="ECO:0000256" key="9">
    <source>
        <dbReference type="SAM" id="Phobius"/>
    </source>
</evidence>
<feature type="transmembrane region" description="Helical" evidence="9">
    <location>
        <begin position="146"/>
        <end position="167"/>
    </location>
</feature>
<keyword evidence="5" id="KW-0808">Transferase</keyword>
<accession>A0AAU7NWS3</accession>
<dbReference type="InterPro" id="IPR044878">
    <property type="entry name" value="UbiA_sf"/>
</dbReference>
<evidence type="ECO:0000256" key="1">
    <source>
        <dbReference type="ARBA" id="ARBA00004141"/>
    </source>
</evidence>
<evidence type="ECO:0000256" key="8">
    <source>
        <dbReference type="ARBA" id="ARBA00023136"/>
    </source>
</evidence>
<reference evidence="10 11" key="1">
    <citation type="journal article" date="2024" name="Microbiology">
        <title>Methylomarinum rosea sp. nov., a novel halophilic methanotrophic bacterium from the hypersaline Lake Elton.</title>
        <authorList>
            <person name="Suleimanov R.Z."/>
            <person name="Oshkin I.Y."/>
            <person name="Danilova O.V."/>
            <person name="Suzina N.E."/>
            <person name="Dedysh S.N."/>
        </authorList>
    </citation>
    <scope>NUCLEOTIDE SEQUENCE [LARGE SCALE GENOMIC DNA]</scope>
    <source>
        <strain evidence="10 11">Ch1-1</strain>
    </source>
</reference>
<gene>
    <name evidence="10" type="ORF">Q9L42_004755</name>
</gene>
<keyword evidence="8 9" id="KW-0472">Membrane</keyword>
<dbReference type="PANTHER" id="PTHR13929">
    <property type="entry name" value="1,4-DIHYDROXY-2-NAPHTHOATE OCTAPRENYLTRANSFERASE"/>
    <property type="match status" value="1"/>
</dbReference>
<dbReference type="GO" id="GO:0004659">
    <property type="term" value="F:prenyltransferase activity"/>
    <property type="evidence" value="ECO:0007669"/>
    <property type="project" value="InterPro"/>
</dbReference>
<keyword evidence="11" id="KW-1185">Reference proteome</keyword>
<feature type="transmembrane region" description="Helical" evidence="9">
    <location>
        <begin position="173"/>
        <end position="192"/>
    </location>
</feature>
<dbReference type="Gene3D" id="1.10.357.140">
    <property type="entry name" value="UbiA prenyltransferase"/>
    <property type="match status" value="1"/>
</dbReference>
<organism evidence="10 11">
    <name type="scientific">Methylomarinum roseum</name>
    <dbReference type="NCBI Taxonomy" id="3067653"/>
    <lineage>
        <taxon>Bacteria</taxon>
        <taxon>Pseudomonadati</taxon>
        <taxon>Pseudomonadota</taxon>
        <taxon>Gammaproteobacteria</taxon>
        <taxon>Methylococcales</taxon>
        <taxon>Methylococcaceae</taxon>
        <taxon>Methylomarinum</taxon>
    </lineage>
</organism>
<evidence type="ECO:0000256" key="3">
    <source>
        <dbReference type="ARBA" id="ARBA00022428"/>
    </source>
</evidence>
<sequence length="305" mass="33021">MRQTLSALFRCSRPSFLLLTPCCLSVAVAFIIAEGISFDGLTLSLMFAGALSAHISVNQLNEYYDFRSGLDLHTRRTPFSGGSGALPAAPDCAERVKQSGLLCLLVTIMIGLYFVWRGAWGLLPLGLVGVLLVYGYSPYITERPWLCLLAPGIGFGPVMILGAYTLLNGQQPAAVFVVSLVIMLIVSNLLLLNQFPDLEADREAGRRHLLILIGRQNSAWVYVALLLLAYALVLLSVFTGLLPTTGLLSLITLPAAIPAAMLALKYHDDMERLTPVLGLNVVLTLSLPVMLALGLVWESLPPWTN</sequence>
<name>A0AAU7NWS3_9GAMM</name>
<dbReference type="InterPro" id="IPR026046">
    <property type="entry name" value="UBIAD1"/>
</dbReference>
<dbReference type="PANTHER" id="PTHR13929:SF0">
    <property type="entry name" value="UBIA PRENYLTRANSFERASE DOMAIN-CONTAINING PROTEIN 1"/>
    <property type="match status" value="1"/>
</dbReference>
<dbReference type="Proteomes" id="UP001225378">
    <property type="component" value="Chromosome"/>
</dbReference>
<evidence type="ECO:0000313" key="10">
    <source>
        <dbReference type="EMBL" id="XBS21439.1"/>
    </source>
</evidence>
<evidence type="ECO:0000256" key="2">
    <source>
        <dbReference type="ARBA" id="ARBA00004863"/>
    </source>
</evidence>
<keyword evidence="4" id="KW-1003">Cell membrane</keyword>
<comment type="subcellular location">
    <subcellularLocation>
        <location evidence="1">Membrane</location>
        <topology evidence="1">Multi-pass membrane protein</topology>
    </subcellularLocation>
</comment>
<dbReference type="GO" id="GO:0009234">
    <property type="term" value="P:menaquinone biosynthetic process"/>
    <property type="evidence" value="ECO:0007669"/>
    <property type="project" value="UniProtKB-KW"/>
</dbReference>
<feature type="transmembrane region" description="Helical" evidence="9">
    <location>
        <begin position="122"/>
        <end position="139"/>
    </location>
</feature>
<dbReference type="Pfam" id="PF01040">
    <property type="entry name" value="UbiA"/>
    <property type="match status" value="1"/>
</dbReference>
<dbReference type="GO" id="GO:0016020">
    <property type="term" value="C:membrane"/>
    <property type="evidence" value="ECO:0007669"/>
    <property type="project" value="UniProtKB-SubCell"/>
</dbReference>
<evidence type="ECO:0000256" key="7">
    <source>
        <dbReference type="ARBA" id="ARBA00022989"/>
    </source>
</evidence>
<dbReference type="RefSeq" id="WP_305909570.1">
    <property type="nucleotide sequence ID" value="NZ_CP157743.1"/>
</dbReference>
<dbReference type="EMBL" id="CP157743">
    <property type="protein sequence ID" value="XBS21439.1"/>
    <property type="molecule type" value="Genomic_DNA"/>
</dbReference>